<evidence type="ECO:0000256" key="1">
    <source>
        <dbReference type="RuleBase" id="RU363098"/>
    </source>
</evidence>
<evidence type="ECO:0000256" key="2">
    <source>
        <dbReference type="SAM" id="MobiDB-lite"/>
    </source>
</evidence>
<proteinExistence type="inferred from homology"/>
<dbReference type="PANTHER" id="PTHR23079:SF14">
    <property type="entry name" value="RNA-DEPENDENT RNA POLYMERASE"/>
    <property type="match status" value="1"/>
</dbReference>
<dbReference type="Proteomes" id="UP001362999">
    <property type="component" value="Unassembled WGS sequence"/>
</dbReference>
<comment type="similarity">
    <text evidence="1">Belongs to the RdRP family.</text>
</comment>
<dbReference type="GO" id="GO:0003723">
    <property type="term" value="F:RNA binding"/>
    <property type="evidence" value="ECO:0007669"/>
    <property type="project" value="UniProtKB-KW"/>
</dbReference>
<accession>A0AAW0EHS0</accession>
<dbReference type="GO" id="GO:0003968">
    <property type="term" value="F:RNA-directed RNA polymerase activity"/>
    <property type="evidence" value="ECO:0007669"/>
    <property type="project" value="UniProtKB-KW"/>
</dbReference>
<dbReference type="GO" id="GO:0030422">
    <property type="term" value="P:siRNA processing"/>
    <property type="evidence" value="ECO:0007669"/>
    <property type="project" value="TreeGrafter"/>
</dbReference>
<gene>
    <name evidence="4" type="ORF">R3P38DRAFT_4151</name>
</gene>
<dbReference type="InterPro" id="IPR007855">
    <property type="entry name" value="RDRP"/>
</dbReference>
<organism evidence="4 5">
    <name type="scientific">Favolaschia claudopus</name>
    <dbReference type="NCBI Taxonomy" id="2862362"/>
    <lineage>
        <taxon>Eukaryota</taxon>
        <taxon>Fungi</taxon>
        <taxon>Dikarya</taxon>
        <taxon>Basidiomycota</taxon>
        <taxon>Agaricomycotina</taxon>
        <taxon>Agaricomycetes</taxon>
        <taxon>Agaricomycetidae</taxon>
        <taxon>Agaricales</taxon>
        <taxon>Marasmiineae</taxon>
        <taxon>Mycenaceae</taxon>
        <taxon>Favolaschia</taxon>
    </lineage>
</organism>
<dbReference type="EMBL" id="JAWWNJ010000001">
    <property type="protein sequence ID" value="KAK7063554.1"/>
    <property type="molecule type" value="Genomic_DNA"/>
</dbReference>
<feature type="region of interest" description="Disordered" evidence="2">
    <location>
        <begin position="758"/>
        <end position="777"/>
    </location>
</feature>
<keyword evidence="5" id="KW-1185">Reference proteome</keyword>
<keyword evidence="1 4" id="KW-0696">RNA-directed RNA polymerase</keyword>
<keyword evidence="1" id="KW-0694">RNA-binding</keyword>
<name>A0AAW0EHS0_9AGAR</name>
<dbReference type="InterPro" id="IPR057596">
    <property type="entry name" value="RDRP_core"/>
</dbReference>
<dbReference type="GO" id="GO:0031380">
    <property type="term" value="C:nuclear RNA-directed RNA polymerase complex"/>
    <property type="evidence" value="ECO:0007669"/>
    <property type="project" value="TreeGrafter"/>
</dbReference>
<reference evidence="4 5" key="1">
    <citation type="journal article" date="2024" name="J Genomics">
        <title>Draft genome sequencing and assembly of Favolaschia claudopus CIRM-BRFM 2984 isolated from oak limbs.</title>
        <authorList>
            <person name="Navarro D."/>
            <person name="Drula E."/>
            <person name="Chaduli D."/>
            <person name="Cazenave R."/>
            <person name="Ahrendt S."/>
            <person name="Wang J."/>
            <person name="Lipzen A."/>
            <person name="Daum C."/>
            <person name="Barry K."/>
            <person name="Grigoriev I.V."/>
            <person name="Favel A."/>
            <person name="Rosso M.N."/>
            <person name="Martin F."/>
        </authorList>
    </citation>
    <scope>NUCLEOTIDE SEQUENCE [LARGE SCALE GENOMIC DNA]</scope>
    <source>
        <strain evidence="4 5">CIRM-BRFM 2984</strain>
    </source>
</reference>
<keyword evidence="1" id="KW-0548">Nucleotidyltransferase</keyword>
<sequence>MGEFEGVPDYYGGNIQCRVSLLHAGDGEEPKLRLEPLEMTRSTHLARELGSVSVIALRDNKKGQLVKQYARRKFILCGRSYVALPPKDNKVYLIETNEDYDRVAQEWCGDQHRISYDEFLRRNNPLKHNANQPFAKYLTRINLYLSTSIPVVEFAMEGIVFIDDLYAAGLTRATAQTEQIMTDGCGFINRAAASKINAKLQYERLPVAFQARIAGSKGVWIIHPSDDSTIPRIWIRYSQKKIALNRPNNLARGHRIFELLAVSKASLSAHLSAQSLIILSHNGVPSEVFTALQKDGLENLIRPLMDWRRPNATAYLWNAVNEVSNVTRSRLQRLAISASRALGFEKRRFEELELAEDSDMVDFENEDTTHTGRNSWSGEPLALSEATMDLLQAGFDPLKLPVLSGKLHHVIKATMETFLSKYKIPLDTSFEAYMVPDPSGLLHEGQVFYKSSLDPDGPLRGEIVLGRYPMREPSDMQKVMAVDIPELAPYLDVLVVPIQGSRSLASLLAGGDTDGDEVIIIRDPNIVGPFQNQAFVPPPADFLSTNFERRVQTVTEFGRKLQALDVKKAQPMFQEELLIGLSDAKVGIYSKYHDVAAWEWGLDDRRTRRIAQMTATLLDASKTGLRLKPDVGLRDQGVFNRIPRPHCFDTKDGIQRKRKLGPFVLDSLLAAGTSQKDQLLQQFEKTTAIHLGVRENRPDLEPHVDLDNPPDPDIEGAYHRLTQIGKESNASIAEDLEAIRAHIHPLRVKYKDLIQELAKEKDKQQDQPQSNQEHGNKPFENAMLGLIRNFRQPVKNLKILHLIGDVDEIKASWAFHLGQKFGFSMAFRDICELKRTAELKCGPFNKVAIIDDAKSMAAPARRLLKHMGEEK</sequence>
<evidence type="ECO:0000313" key="4">
    <source>
        <dbReference type="EMBL" id="KAK7063554.1"/>
    </source>
</evidence>
<comment type="caution">
    <text evidence="4">The sequence shown here is derived from an EMBL/GenBank/DDBJ whole genome shotgun (WGS) entry which is preliminary data.</text>
</comment>
<evidence type="ECO:0000313" key="5">
    <source>
        <dbReference type="Proteomes" id="UP001362999"/>
    </source>
</evidence>
<keyword evidence="1" id="KW-0808">Transferase</keyword>
<evidence type="ECO:0000259" key="3">
    <source>
        <dbReference type="Pfam" id="PF05183"/>
    </source>
</evidence>
<comment type="catalytic activity">
    <reaction evidence="1">
        <text>RNA(n) + a ribonucleoside 5'-triphosphate = RNA(n+1) + diphosphate</text>
        <dbReference type="Rhea" id="RHEA:21248"/>
        <dbReference type="Rhea" id="RHEA-COMP:14527"/>
        <dbReference type="Rhea" id="RHEA-COMP:17342"/>
        <dbReference type="ChEBI" id="CHEBI:33019"/>
        <dbReference type="ChEBI" id="CHEBI:61557"/>
        <dbReference type="ChEBI" id="CHEBI:140395"/>
        <dbReference type="EC" id="2.7.7.48"/>
    </reaction>
</comment>
<dbReference type="EC" id="2.7.7.48" evidence="1"/>
<dbReference type="PANTHER" id="PTHR23079">
    <property type="entry name" value="RNA-DEPENDENT RNA POLYMERASE"/>
    <property type="match status" value="1"/>
</dbReference>
<dbReference type="AlphaFoldDB" id="A0AAW0EHS0"/>
<feature type="domain" description="RDRP core" evidence="3">
    <location>
        <begin position="33"/>
        <end position="634"/>
    </location>
</feature>
<protein>
    <recommendedName>
        <fullName evidence="1">RNA-dependent RNA polymerase</fullName>
        <ecNumber evidence="1">2.7.7.48</ecNumber>
    </recommendedName>
</protein>
<dbReference type="Pfam" id="PF05183">
    <property type="entry name" value="RdRP"/>
    <property type="match status" value="1"/>
</dbReference>